<keyword evidence="3" id="KW-1185">Reference proteome</keyword>
<name>A0A2Z4FMD3_9DELT</name>
<dbReference type="EMBL" id="CP030032">
    <property type="protein sequence ID" value="AWV89916.1"/>
    <property type="molecule type" value="Genomic_DNA"/>
</dbReference>
<evidence type="ECO:0000313" key="3">
    <source>
        <dbReference type="Proteomes" id="UP000249799"/>
    </source>
</evidence>
<evidence type="ECO:0000256" key="1">
    <source>
        <dbReference type="SAM" id="MobiDB-lite"/>
    </source>
</evidence>
<protein>
    <submittedName>
        <fullName evidence="2">Uncharacterized protein</fullName>
    </submittedName>
</protein>
<dbReference type="OrthoDB" id="5506333at2"/>
<dbReference type="InterPro" id="IPR026870">
    <property type="entry name" value="Zinc_ribbon_dom"/>
</dbReference>
<dbReference type="Pfam" id="PF13240">
    <property type="entry name" value="Zn_Ribbon_1"/>
    <property type="match status" value="1"/>
</dbReference>
<sequence length="191" mass="21325">MTPILVLIAIVFTLVMLYQTVRPFLRSQQERVRFEVLDDDLRRVGELAARKAGLLESLRELEFDYSTGKLTDEDFAAAKSRYERAALKTMRALDELHGGRGWEAVVDKELSKHITVARQQEQTAQHQEVAPKQPAPLAEALIECHECGKELEADARFCSKCGTTVEQASTADSDERKNSSTLSNSGSEVTI</sequence>
<accession>A0A2Z4FMD3</accession>
<evidence type="ECO:0000313" key="2">
    <source>
        <dbReference type="EMBL" id="AWV89916.1"/>
    </source>
</evidence>
<dbReference type="RefSeq" id="WP_111334966.1">
    <property type="nucleotide sequence ID" value="NZ_CP030032.1"/>
</dbReference>
<dbReference type="AlphaFoldDB" id="A0A2Z4FMD3"/>
<feature type="compositionally biased region" description="Polar residues" evidence="1">
    <location>
        <begin position="179"/>
        <end position="191"/>
    </location>
</feature>
<reference evidence="2 3" key="1">
    <citation type="submission" date="2018-06" db="EMBL/GenBank/DDBJ databases">
        <title>Lujinxingia sediminis gen. nov. sp. nov., a new facultative anaerobic member of the class Deltaproteobacteria, and proposal of Lujinxingaceae fam. nov.</title>
        <authorList>
            <person name="Guo L.-Y."/>
            <person name="Li C.-M."/>
            <person name="Wang S."/>
            <person name="Du Z.-J."/>
        </authorList>
    </citation>
    <scope>NUCLEOTIDE SEQUENCE [LARGE SCALE GENOMIC DNA]</scope>
    <source>
        <strain evidence="2 3">FA350</strain>
    </source>
</reference>
<feature type="region of interest" description="Disordered" evidence="1">
    <location>
        <begin position="168"/>
        <end position="191"/>
    </location>
</feature>
<organism evidence="2 3">
    <name type="scientific">Bradymonas sediminis</name>
    <dbReference type="NCBI Taxonomy" id="1548548"/>
    <lineage>
        <taxon>Bacteria</taxon>
        <taxon>Deltaproteobacteria</taxon>
        <taxon>Bradymonadales</taxon>
        <taxon>Bradymonadaceae</taxon>
        <taxon>Bradymonas</taxon>
    </lineage>
</organism>
<proteinExistence type="predicted"/>
<dbReference type="Proteomes" id="UP000249799">
    <property type="component" value="Chromosome"/>
</dbReference>
<gene>
    <name evidence="2" type="ORF">DN745_11425</name>
</gene>
<dbReference type="KEGG" id="bsed:DN745_11425"/>